<feature type="domain" description="Homing endonuclease LAGLIDADG" evidence="2">
    <location>
        <begin position="95"/>
        <end position="187"/>
    </location>
</feature>
<dbReference type="STRING" id="1165861.A0A0L0W5Z6"/>
<dbReference type="InterPro" id="IPR004860">
    <property type="entry name" value="LAGLIDADG_dom"/>
</dbReference>
<dbReference type="Proteomes" id="UP000054564">
    <property type="component" value="Unassembled WGS sequence"/>
</dbReference>
<dbReference type="Pfam" id="PF00961">
    <property type="entry name" value="LAGLIDADG_1"/>
    <property type="match status" value="1"/>
</dbReference>
<name>A0A0L0W5Z6_9BASI</name>
<reference evidence="4" key="1">
    <citation type="submission" date="2014-03" db="EMBL/GenBank/DDBJ databases">
        <title>The Genome Sequence of Puccinia striiformis f. sp. tritici PST-78.</title>
        <authorList>
            <consortium name="The Broad Institute Genome Sequencing Platform"/>
            <person name="Cuomo C."/>
            <person name="Hulbert S."/>
            <person name="Chen X."/>
            <person name="Walker B."/>
            <person name="Young S.K."/>
            <person name="Zeng Q."/>
            <person name="Gargeya S."/>
            <person name="Fitzgerald M."/>
            <person name="Haas B."/>
            <person name="Abouelleil A."/>
            <person name="Alvarado L."/>
            <person name="Arachchi H.M."/>
            <person name="Berlin A.M."/>
            <person name="Chapman S.B."/>
            <person name="Goldberg J."/>
            <person name="Griggs A."/>
            <person name="Gujja S."/>
            <person name="Hansen M."/>
            <person name="Howarth C."/>
            <person name="Imamovic A."/>
            <person name="Larimer J."/>
            <person name="McCowan C."/>
            <person name="Montmayeur A."/>
            <person name="Murphy C."/>
            <person name="Neiman D."/>
            <person name="Pearson M."/>
            <person name="Priest M."/>
            <person name="Roberts A."/>
            <person name="Saif S."/>
            <person name="Shea T."/>
            <person name="Sisk P."/>
            <person name="Sykes S."/>
            <person name="Wortman J."/>
            <person name="Nusbaum C."/>
            <person name="Birren B."/>
        </authorList>
    </citation>
    <scope>NUCLEOTIDE SEQUENCE [LARGE SCALE GENOMIC DNA]</scope>
    <source>
        <strain evidence="4">race PST-78</strain>
    </source>
</reference>
<protein>
    <submittedName>
        <fullName evidence="3">LAGLIDADG 1</fullName>
    </submittedName>
</protein>
<dbReference type="InterPro" id="IPR051289">
    <property type="entry name" value="LAGLIDADG_Endonuclease"/>
</dbReference>
<geneLocation type="mitochondrion" evidence="3"/>
<evidence type="ECO:0000259" key="2">
    <source>
        <dbReference type="Pfam" id="PF00961"/>
    </source>
</evidence>
<gene>
    <name evidence="3" type="ORF">PSTG_40014</name>
</gene>
<dbReference type="InterPro" id="IPR027434">
    <property type="entry name" value="Homing_endonucl"/>
</dbReference>
<dbReference type="GO" id="GO:0005739">
    <property type="term" value="C:mitochondrion"/>
    <property type="evidence" value="ECO:0007669"/>
    <property type="project" value="UniProtKB-ARBA"/>
</dbReference>
<keyword evidence="4" id="KW-1185">Reference proteome</keyword>
<dbReference type="SUPFAM" id="SSF55608">
    <property type="entry name" value="Homing endonucleases"/>
    <property type="match status" value="2"/>
</dbReference>
<proteinExistence type="predicted"/>
<dbReference type="Gene3D" id="3.10.28.10">
    <property type="entry name" value="Homing endonucleases"/>
    <property type="match status" value="2"/>
</dbReference>
<evidence type="ECO:0000313" key="4">
    <source>
        <dbReference type="Proteomes" id="UP000054564"/>
    </source>
</evidence>
<dbReference type="EMBL" id="AJIL01000001">
    <property type="protein sequence ID" value="KNF06916.1"/>
    <property type="molecule type" value="Genomic_DNA"/>
</dbReference>
<evidence type="ECO:0000313" key="3">
    <source>
        <dbReference type="EMBL" id="KNF06916.1"/>
    </source>
</evidence>
<evidence type="ECO:0000256" key="1">
    <source>
        <dbReference type="ARBA" id="ARBA00002670"/>
    </source>
</evidence>
<organism evidence="3 4">
    <name type="scientific">Puccinia striiformis f. sp. tritici PST-78</name>
    <dbReference type="NCBI Taxonomy" id="1165861"/>
    <lineage>
        <taxon>Eukaryota</taxon>
        <taxon>Fungi</taxon>
        <taxon>Dikarya</taxon>
        <taxon>Basidiomycota</taxon>
        <taxon>Pucciniomycotina</taxon>
        <taxon>Pucciniomycetes</taxon>
        <taxon>Pucciniales</taxon>
        <taxon>Pucciniaceae</taxon>
        <taxon>Puccinia</taxon>
    </lineage>
</organism>
<dbReference type="PANTHER" id="PTHR36181">
    <property type="entry name" value="INTRON-ENCODED ENDONUCLEASE AI3-RELATED"/>
    <property type="match status" value="1"/>
</dbReference>
<accession>A0A0L0W5Z6</accession>
<comment type="caution">
    <text evidence="3">The sequence shown here is derived from an EMBL/GenBank/DDBJ whole genome shotgun (WGS) entry which is preliminary data.</text>
</comment>
<dbReference type="GO" id="GO:0004519">
    <property type="term" value="F:endonuclease activity"/>
    <property type="evidence" value="ECO:0007669"/>
    <property type="project" value="InterPro"/>
</dbReference>
<sequence length="373" mass="43169">MWQVDVYKLHSMRETPRIGDEYLMKDQVIKSLTWGQLAWVKAPPIRYRMRDYNYNYNNTIKGLSCLSSSETTRGAFNRWRWKGEERDNDHFLRRLVGLVDGGGGSFSFNKSNNKWTLDFKLGLSVHNLRLLYWVKSVIGVGSVRIKNNEAEFKVWKLDHIIKYVIPMFDKYPLLTSKYYYYLLFKQAAILINISDKKQGTAAAAAAAAAERDAQLIELKGRMMPEGYISPAWSIIDNKVVNLSDAEAVICKNWVIGFTETEGSFNLVENEEGRMVHYYEVSEKRDLIVCHALGYIIRANVIVMGADNTVVTTKTSSILHLVHYYHRTLKGIKSLEYRIWARSFMKIKSSNEYYSRIGEIMRNVSEGKDKRFGK</sequence>
<dbReference type="AlphaFoldDB" id="A0A0L0W5Z6"/>
<keyword evidence="3" id="KW-0496">Mitochondrion</keyword>
<dbReference type="PANTHER" id="PTHR36181:SF2">
    <property type="entry name" value="INTRON-ENCODED ENDONUCLEASE AI3-RELATED"/>
    <property type="match status" value="1"/>
</dbReference>
<comment type="function">
    <text evidence="1">Mitochondrial DNA endonuclease involved in intron homing.</text>
</comment>